<reference evidence="2 3" key="1">
    <citation type="submission" date="2016-08" db="EMBL/GenBank/DDBJ databases">
        <title>Draft genome sequence of Candidatus Piscirickettsia litoralis, from seawater.</title>
        <authorList>
            <person name="Wan X."/>
            <person name="Lee A.J."/>
            <person name="Hou S."/>
            <person name="Donachie S.P."/>
        </authorList>
    </citation>
    <scope>NUCLEOTIDE SEQUENCE [LARGE SCALE GENOMIC DNA]</scope>
    <source>
        <strain evidence="2 3">Y2</strain>
    </source>
</reference>
<protein>
    <submittedName>
        <fullName evidence="2">Uncharacterized protein</fullName>
    </submittedName>
</protein>
<dbReference type="EMBL" id="MDTU01000005">
    <property type="protein sequence ID" value="ODN41203.1"/>
    <property type="molecule type" value="Genomic_DNA"/>
</dbReference>
<dbReference type="RefSeq" id="WP_069314340.1">
    <property type="nucleotide sequence ID" value="NZ_MDTU01000005.1"/>
</dbReference>
<evidence type="ECO:0000313" key="2">
    <source>
        <dbReference type="EMBL" id="ODN41203.1"/>
    </source>
</evidence>
<comment type="caution">
    <text evidence="2">The sequence shown here is derived from an EMBL/GenBank/DDBJ whole genome shotgun (WGS) entry which is preliminary data.</text>
</comment>
<evidence type="ECO:0000313" key="3">
    <source>
        <dbReference type="Proteomes" id="UP000094329"/>
    </source>
</evidence>
<proteinExistence type="predicted"/>
<evidence type="ECO:0000256" key="1">
    <source>
        <dbReference type="SAM" id="MobiDB-lite"/>
    </source>
</evidence>
<feature type="compositionally biased region" description="Basic residues" evidence="1">
    <location>
        <begin position="7"/>
        <end position="23"/>
    </location>
</feature>
<dbReference type="Proteomes" id="UP000094329">
    <property type="component" value="Unassembled WGS sequence"/>
</dbReference>
<feature type="region of interest" description="Disordered" evidence="1">
    <location>
        <begin position="1"/>
        <end position="37"/>
    </location>
</feature>
<gene>
    <name evidence="2" type="ORF">BGC07_17470</name>
</gene>
<name>A0ABX2ZXJ8_9GAMM</name>
<sequence length="130" mass="14219">MEDAPKKNKQQRLRKRVVKKAAAKKIGGSKKAAARKAGKFKPTALQELLSKSKEKVTVQENQSVKIDMSAKTVQQLQGIQELLKAENGADALRQVVEAMASILVLSGKKGSIEIESKSGRRVKLNIPGWN</sequence>
<keyword evidence="3" id="KW-1185">Reference proteome</keyword>
<accession>A0ABX2ZXJ8</accession>
<organism evidence="2 3">
    <name type="scientific">Piscirickettsia litoralis</name>
    <dbReference type="NCBI Taxonomy" id="1891921"/>
    <lineage>
        <taxon>Bacteria</taxon>
        <taxon>Pseudomonadati</taxon>
        <taxon>Pseudomonadota</taxon>
        <taxon>Gammaproteobacteria</taxon>
        <taxon>Thiotrichales</taxon>
        <taxon>Piscirickettsiaceae</taxon>
        <taxon>Piscirickettsia</taxon>
    </lineage>
</organism>